<organism evidence="1 2">
    <name type="scientific">Stigmatella aurantiaca</name>
    <dbReference type="NCBI Taxonomy" id="41"/>
    <lineage>
        <taxon>Bacteria</taxon>
        <taxon>Pseudomonadati</taxon>
        <taxon>Myxococcota</taxon>
        <taxon>Myxococcia</taxon>
        <taxon>Myxococcales</taxon>
        <taxon>Cystobacterineae</taxon>
        <taxon>Archangiaceae</taxon>
        <taxon>Stigmatella</taxon>
    </lineage>
</organism>
<dbReference type="EMBL" id="FOAP01000038">
    <property type="protein sequence ID" value="SEN33306.1"/>
    <property type="molecule type" value="Genomic_DNA"/>
</dbReference>
<dbReference type="AlphaFoldDB" id="A0A1H8FNN8"/>
<evidence type="ECO:0008006" key="3">
    <source>
        <dbReference type="Google" id="ProtNLM"/>
    </source>
</evidence>
<sequence>MAKRSFEESQAEGGAHHRLAQLAGQYEGTTRLWFEPDRLADESPCRGTLRPVAGGRFLLHEYEGSFQGKPLSGMAFIAYHLDMDRYEVAWLDSFHTGTSLMFSTGAGSRPGLAVLGSYGAPSGPPWGWRTEIHQPSAEALVITHYNIPPEGQGPESKAVETVYRRVSAP</sequence>
<dbReference type="InterPro" id="IPR011473">
    <property type="entry name" value="DUF1579"/>
</dbReference>
<dbReference type="OrthoDB" id="277821at2"/>
<accession>A0A1H8FNN8</accession>
<name>A0A1H8FNN8_STIAU</name>
<dbReference type="Pfam" id="PF07617">
    <property type="entry name" value="DUF1579"/>
    <property type="match status" value="1"/>
</dbReference>
<keyword evidence="2" id="KW-1185">Reference proteome</keyword>
<evidence type="ECO:0000313" key="1">
    <source>
        <dbReference type="EMBL" id="SEN33306.1"/>
    </source>
</evidence>
<reference evidence="2" key="1">
    <citation type="submission" date="2016-10" db="EMBL/GenBank/DDBJ databases">
        <authorList>
            <person name="Varghese N."/>
            <person name="Submissions S."/>
        </authorList>
    </citation>
    <scope>NUCLEOTIDE SEQUENCE [LARGE SCALE GENOMIC DNA]</scope>
    <source>
        <strain evidence="2">DSM 17044</strain>
    </source>
</reference>
<proteinExistence type="predicted"/>
<gene>
    <name evidence="1" type="ORF">SAMN05444354_13821</name>
</gene>
<evidence type="ECO:0000313" key="2">
    <source>
        <dbReference type="Proteomes" id="UP000182719"/>
    </source>
</evidence>
<dbReference type="RefSeq" id="WP_075011418.1">
    <property type="nucleotide sequence ID" value="NZ_FOAP01000038.1"/>
</dbReference>
<protein>
    <recommendedName>
        <fullName evidence="3">DUF1579 domain-containing protein</fullName>
    </recommendedName>
</protein>
<dbReference type="Proteomes" id="UP000182719">
    <property type="component" value="Unassembled WGS sequence"/>
</dbReference>